<keyword evidence="1" id="KW-1185">Reference proteome</keyword>
<reference evidence="2" key="1">
    <citation type="submission" date="2016-11" db="UniProtKB">
        <authorList>
            <consortium name="WormBaseParasite"/>
        </authorList>
    </citation>
    <scope>IDENTIFICATION</scope>
</reference>
<accession>A0A1I7YGM6</accession>
<dbReference type="Gene3D" id="3.30.710.10">
    <property type="entry name" value="Potassium Channel Kv1.1, Chain A"/>
    <property type="match status" value="1"/>
</dbReference>
<evidence type="ECO:0000313" key="2">
    <source>
        <dbReference type="WBParaSite" id="L893_g15911.t1"/>
    </source>
</evidence>
<evidence type="ECO:0000313" key="1">
    <source>
        <dbReference type="Proteomes" id="UP000095287"/>
    </source>
</evidence>
<proteinExistence type="predicted"/>
<dbReference type="SUPFAM" id="SSF54695">
    <property type="entry name" value="POZ domain"/>
    <property type="match status" value="1"/>
</dbReference>
<dbReference type="Proteomes" id="UP000095287">
    <property type="component" value="Unplaced"/>
</dbReference>
<protein>
    <submittedName>
        <fullName evidence="2">Elongin-C</fullName>
    </submittedName>
</protein>
<dbReference type="AlphaFoldDB" id="A0A1I7YGM6"/>
<sequence>MRPIFQHQPNDCFVSRKRKLQDGQACPPLKKRIFIQEEPIRDPVTLVSAEEEMLVLERVHAEEARTLVEMLSGPRGEDTTLHLPLLRMEILEVVAKFLKHNFEARNGKTVGNFQVPPHLAQEFRMAANFLEC</sequence>
<dbReference type="WBParaSite" id="L893_g15911.t1">
    <property type="protein sequence ID" value="L893_g15911.t1"/>
    <property type="gene ID" value="L893_g15911"/>
</dbReference>
<organism evidence="1 2">
    <name type="scientific">Steinernema glaseri</name>
    <dbReference type="NCBI Taxonomy" id="37863"/>
    <lineage>
        <taxon>Eukaryota</taxon>
        <taxon>Metazoa</taxon>
        <taxon>Ecdysozoa</taxon>
        <taxon>Nematoda</taxon>
        <taxon>Chromadorea</taxon>
        <taxon>Rhabditida</taxon>
        <taxon>Tylenchina</taxon>
        <taxon>Panagrolaimomorpha</taxon>
        <taxon>Strongyloidoidea</taxon>
        <taxon>Steinernematidae</taxon>
        <taxon>Steinernema</taxon>
    </lineage>
</organism>
<name>A0A1I7YGM6_9BILA</name>
<dbReference type="InterPro" id="IPR011333">
    <property type="entry name" value="SKP1/BTB/POZ_sf"/>
</dbReference>